<evidence type="ECO:0000256" key="1">
    <source>
        <dbReference type="SAM" id="MobiDB-lite"/>
    </source>
</evidence>
<protein>
    <recommendedName>
        <fullName evidence="5">Ricin B lectin domain-containing protein</fullName>
    </recommendedName>
</protein>
<name>A0A1G4BN23_9PEZI</name>
<feature type="region of interest" description="Disordered" evidence="1">
    <location>
        <begin position="539"/>
        <end position="574"/>
    </location>
</feature>
<dbReference type="AlphaFoldDB" id="A0A1G4BN23"/>
<evidence type="ECO:0000256" key="2">
    <source>
        <dbReference type="SAM" id="Phobius"/>
    </source>
</evidence>
<feature type="transmembrane region" description="Helical" evidence="2">
    <location>
        <begin position="230"/>
        <end position="254"/>
    </location>
</feature>
<sequence length="574" mass="60401">MAELDSNAWYRLSEMRIDNSTGPFALNLQLRDVGLRVHPVTDGTAAWQFQPFGDVKGRYLMRLDQAGVKQQLGVCYDAKEPATGGTVACLQESSVDESQIWEILKWDGKPEEYKFVNVANGTAYVLDVHPKSNLFMNNNVEGSASATDAQPAQHWVMSSVSAVNDGAYSTIYSGNVVVSTTSATLSSSAMATTATSGATAAAASQTGALTATNTSTPTAIPTSMGISPGAGAGIGVGVAIGVVGLIGAIAFFWWRLQQPKTAQYSEVEPKNGGSLERGSSSIAGSPAVGGYAGPYGTYPETGNYPLHTGGSPATLSYPMPVDRGSPATLSYPIPVQTSSPSAEPNLSSWHLSSSIGGPHTISTSALAVPAAVPRHQFDHPAIHNEFAPAASNPSFESVSRFGFASTAASSQANSTTHLNEPDPVPSAHELEVAVRDVPRRQHELGEFHHGPDTYDLSQPTATITAPSAELSAFQHGPDTFTQSHEAKMLGVPTAELGSHQHGPDTFGDGHEDKMLGGFPPGAEKYQPEREDKVLGNLHDLMRPVGGQGGRAGRRPDATEATGWQSYEMQSFPPR</sequence>
<gene>
    <name evidence="3" type="ORF">CORC01_01942</name>
</gene>
<reference evidence="3 4" key="1">
    <citation type="submission" date="2016-09" db="EMBL/GenBank/DDBJ databases">
        <authorList>
            <person name="Capua I."/>
            <person name="De Benedictis P."/>
            <person name="Joannis T."/>
            <person name="Lombin L.H."/>
            <person name="Cattoli G."/>
        </authorList>
    </citation>
    <scope>NUCLEOTIDE SEQUENCE [LARGE SCALE GENOMIC DNA]</scope>
    <source>
        <strain evidence="3 4">IMI 309357</strain>
    </source>
</reference>
<comment type="caution">
    <text evidence="3">The sequence shown here is derived from an EMBL/GenBank/DDBJ whole genome shotgun (WGS) entry which is preliminary data.</text>
</comment>
<dbReference type="STRING" id="1209926.A0A1G4BN23"/>
<dbReference type="Proteomes" id="UP000176998">
    <property type="component" value="Unassembled WGS sequence"/>
</dbReference>
<evidence type="ECO:0000313" key="3">
    <source>
        <dbReference type="EMBL" id="OHF02841.1"/>
    </source>
</evidence>
<evidence type="ECO:0008006" key="5">
    <source>
        <dbReference type="Google" id="ProtNLM"/>
    </source>
</evidence>
<feature type="compositionally biased region" description="Polar residues" evidence="1">
    <location>
        <begin position="335"/>
        <end position="351"/>
    </location>
</feature>
<dbReference type="OrthoDB" id="4158815at2759"/>
<proteinExistence type="predicted"/>
<keyword evidence="4" id="KW-1185">Reference proteome</keyword>
<dbReference type="EMBL" id="MJBS01000010">
    <property type="protein sequence ID" value="OHF02841.1"/>
    <property type="molecule type" value="Genomic_DNA"/>
</dbReference>
<dbReference type="RefSeq" id="XP_022479979.1">
    <property type="nucleotide sequence ID" value="XM_022613595.1"/>
</dbReference>
<keyword evidence="2" id="KW-0812">Transmembrane</keyword>
<evidence type="ECO:0000313" key="4">
    <source>
        <dbReference type="Proteomes" id="UP000176998"/>
    </source>
</evidence>
<keyword evidence="2" id="KW-0472">Membrane</keyword>
<keyword evidence="2" id="KW-1133">Transmembrane helix</keyword>
<accession>A0A1G4BN23</accession>
<feature type="region of interest" description="Disordered" evidence="1">
    <location>
        <begin position="328"/>
        <end position="351"/>
    </location>
</feature>
<organism evidence="3 4">
    <name type="scientific">Colletotrichum orchidophilum</name>
    <dbReference type="NCBI Taxonomy" id="1209926"/>
    <lineage>
        <taxon>Eukaryota</taxon>
        <taxon>Fungi</taxon>
        <taxon>Dikarya</taxon>
        <taxon>Ascomycota</taxon>
        <taxon>Pezizomycotina</taxon>
        <taxon>Sordariomycetes</taxon>
        <taxon>Hypocreomycetidae</taxon>
        <taxon>Glomerellales</taxon>
        <taxon>Glomerellaceae</taxon>
        <taxon>Colletotrichum</taxon>
    </lineage>
</organism>
<dbReference type="GeneID" id="34555105"/>